<dbReference type="InterPro" id="IPR056681">
    <property type="entry name" value="DUF7779"/>
</dbReference>
<dbReference type="NCBIfam" id="NF040586">
    <property type="entry name" value="FxSxx_TPR"/>
    <property type="match status" value="1"/>
</dbReference>
<accession>A0A563F268</accession>
<evidence type="ECO:0000313" key="4">
    <source>
        <dbReference type="EMBL" id="TWP54067.1"/>
    </source>
</evidence>
<dbReference type="OrthoDB" id="580767at2"/>
<comment type="caution">
    <text evidence="4">The sequence shown here is derived from an EMBL/GenBank/DDBJ whole genome shotgun (WGS) entry which is preliminary data.</text>
</comment>
<dbReference type="PANTHER" id="PTHR46082">
    <property type="entry name" value="ATP/GTP-BINDING PROTEIN-RELATED"/>
    <property type="match status" value="1"/>
</dbReference>
<dbReference type="InterPro" id="IPR047738">
    <property type="entry name" value="SAV_2336-like_N"/>
</dbReference>
<dbReference type="Pfam" id="PF00931">
    <property type="entry name" value="NB-ARC"/>
    <property type="match status" value="1"/>
</dbReference>
<dbReference type="InterPro" id="IPR002182">
    <property type="entry name" value="NB-ARC"/>
</dbReference>
<dbReference type="Pfam" id="PF25000">
    <property type="entry name" value="DUF7779"/>
    <property type="match status" value="1"/>
</dbReference>
<dbReference type="RefSeq" id="WP_146348850.1">
    <property type="nucleotide sequence ID" value="NZ_VOBR01000001.1"/>
</dbReference>
<dbReference type="PANTHER" id="PTHR46082:SF6">
    <property type="entry name" value="AAA+ ATPASE DOMAIN-CONTAINING PROTEIN-RELATED"/>
    <property type="match status" value="1"/>
</dbReference>
<dbReference type="InterPro" id="IPR027417">
    <property type="entry name" value="P-loop_NTPase"/>
</dbReference>
<dbReference type="InterPro" id="IPR011990">
    <property type="entry name" value="TPR-like_helical_dom_sf"/>
</dbReference>
<name>A0A563F268_9PSEU</name>
<dbReference type="GO" id="GO:0043531">
    <property type="term" value="F:ADP binding"/>
    <property type="evidence" value="ECO:0007669"/>
    <property type="project" value="InterPro"/>
</dbReference>
<dbReference type="SUPFAM" id="SSF52540">
    <property type="entry name" value="P-loop containing nucleoside triphosphate hydrolases"/>
    <property type="match status" value="1"/>
</dbReference>
<dbReference type="Pfam" id="PF13374">
    <property type="entry name" value="TPR_10"/>
    <property type="match status" value="1"/>
</dbReference>
<evidence type="ECO:0000259" key="2">
    <source>
        <dbReference type="Pfam" id="PF00931"/>
    </source>
</evidence>
<dbReference type="InterPro" id="IPR053137">
    <property type="entry name" value="NLR-like"/>
</dbReference>
<dbReference type="Pfam" id="PF13424">
    <property type="entry name" value="TPR_12"/>
    <property type="match status" value="4"/>
</dbReference>
<feature type="region of interest" description="Disordered" evidence="1">
    <location>
        <begin position="551"/>
        <end position="630"/>
    </location>
</feature>
<dbReference type="Gene3D" id="3.40.50.300">
    <property type="entry name" value="P-loop containing nucleotide triphosphate hydrolases"/>
    <property type="match status" value="1"/>
</dbReference>
<proteinExistence type="predicted"/>
<dbReference type="EMBL" id="VOBR01000001">
    <property type="protein sequence ID" value="TWP54067.1"/>
    <property type="molecule type" value="Genomic_DNA"/>
</dbReference>
<evidence type="ECO:0000313" key="5">
    <source>
        <dbReference type="Proteomes" id="UP000316639"/>
    </source>
</evidence>
<dbReference type="SUPFAM" id="SSF48452">
    <property type="entry name" value="TPR-like"/>
    <property type="match status" value="2"/>
</dbReference>
<evidence type="ECO:0000259" key="3">
    <source>
        <dbReference type="Pfam" id="PF25000"/>
    </source>
</evidence>
<protein>
    <submittedName>
        <fullName evidence="4">Tetratricopeptide repeat protein</fullName>
    </submittedName>
</protein>
<feature type="compositionally biased region" description="Basic and acidic residues" evidence="1">
    <location>
        <begin position="560"/>
        <end position="571"/>
    </location>
</feature>
<organism evidence="4 5">
    <name type="scientific">Lentzea tibetensis</name>
    <dbReference type="NCBI Taxonomy" id="2591470"/>
    <lineage>
        <taxon>Bacteria</taxon>
        <taxon>Bacillati</taxon>
        <taxon>Actinomycetota</taxon>
        <taxon>Actinomycetes</taxon>
        <taxon>Pseudonocardiales</taxon>
        <taxon>Pseudonocardiaceae</taxon>
        <taxon>Lentzea</taxon>
    </lineage>
</organism>
<reference evidence="4 5" key="1">
    <citation type="submission" date="2019-07" db="EMBL/GenBank/DDBJ databases">
        <title>Lentzea xizangensis sp. nov., isolated from Qinghai-Tibetan Plateau Soils.</title>
        <authorList>
            <person name="Huang J."/>
        </authorList>
    </citation>
    <scope>NUCLEOTIDE SEQUENCE [LARGE SCALE GENOMIC DNA]</scope>
    <source>
        <strain evidence="4 5">FXJ1.1311</strain>
    </source>
</reference>
<dbReference type="NCBIfam" id="NF041121">
    <property type="entry name" value="SAV_2336_NTERM"/>
    <property type="match status" value="1"/>
</dbReference>
<dbReference type="Proteomes" id="UP000316639">
    <property type="component" value="Unassembled WGS sequence"/>
</dbReference>
<gene>
    <name evidence="4" type="ORF">FKR81_00400</name>
</gene>
<feature type="domain" description="DUF7779" evidence="3">
    <location>
        <begin position="876"/>
        <end position="961"/>
    </location>
</feature>
<keyword evidence="5" id="KW-1185">Reference proteome</keyword>
<feature type="region of interest" description="Disordered" evidence="1">
    <location>
        <begin position="50"/>
        <end position="113"/>
    </location>
</feature>
<feature type="compositionally biased region" description="Polar residues" evidence="1">
    <location>
        <begin position="597"/>
        <end position="611"/>
    </location>
</feature>
<feature type="domain" description="NB-ARC" evidence="2">
    <location>
        <begin position="641"/>
        <end position="796"/>
    </location>
</feature>
<dbReference type="Gene3D" id="1.25.40.10">
    <property type="entry name" value="Tetratricopeptide repeat domain"/>
    <property type="match status" value="3"/>
</dbReference>
<evidence type="ECO:0000256" key="1">
    <source>
        <dbReference type="SAM" id="MobiDB-lite"/>
    </source>
</evidence>
<sequence length="1448" mass="158842">MTGPRDRLPVPEVVLQHLDIADSGVERLTTRGLSYREVRDSLFLAARIHGRDGEPGQPHAPTGSGPPEDVPVPEDRSRPEASPAPEPSGAGGPSFGGFQQWTPGPQTMVAGGVDGGRGDRAGSAWPTMPAMPEHRAISRELRPLSRPHPSPWERLVDEETTAIRAAQDGLWVPEWKAAPSRRFDIALVVDTAVAGDLWEHTTREFRTMLERQGAFRDVRTYLLDTSSPELSELPLHSRGGAAHDCGYLVEPAGTRIVLVLTDTIGKAWHSGAVGSVLHAWAQRMPVAIVQTLAQRLWPWGGIVTRRMRLHSPAPGVPNKQLRVEGLRHRGVIPVPVLSLSAEWMSGWARLIAAPGAQQVETTATLVSAHPESPQLDDDDETLTAEERVLRFRTYASVDGFHLAGLLAATPLTPPLMNLVQRVLLPGSDLSVLAEVMLGGLMHRVPPTAPAASAVTYEFHDGVREELLGTCRRTDTARVARVLDDHAGSDIAALRDLRATLDDPNHIQEPDLSPENRPYLEVQAAVLRALAGPYSQSAARVRAELGLTVVPESLPPNEVSAPRDDGPVRREPSGGMYVTAIDSQPSTARRAGEPPQAESPQGDGQVSASSTHTAHDRRPTTAQPQIWGSVPLRNPDFVGRAELLEKLRDRLSEQGTTAVLPEALHGMGGVGKSQTVVEYIHRHANEYDLVWWIPAEQSAQITASFVELAKRLGVATAGSADTAVPAVLEALRMYDSGKQWLLVFDNADSPQDVQQFFPAGSGHIVVTSRNSEWHGFARSVQVDLFTRAESIELLHRRGGDIDDVEADALAEALGDLPLAVEQAAAWRATTGMQVAEYLELLEQNRTELLKHGGSEDGQMPVVAAVWNVPLERLRDRHLDALQLLQVCAFFGPEPISQQLFRGVRNAPVPDDLRAALRDPIKLGRAVRQISRYSLAKLDHRNNSLQLHRLVQTVLKNSLSEEEQDTMRHAVHVLLVNGDPGDPDNAKNWSRYGELLPHALVSHAVDCQDEWVRDLIDNLVAYLLNAGDFGGARDLAAQAVTSWTEKLGADSTDTLDMSRRLAVAMRRLGDVGSAIRLNEKTRQLLVEKVGEQHESMLEMLDAVAGDRRSEGRFREELELQQTVYDRSRQVYGDDDPTTLRYAHNLAGCLRLMGDFARAREVDEDNLERRTAVLGADHSLTLGSRNGLCMDLRECGFYVEAARDQEQALEYQLEVLGPDHPRVIGATRNLSVALRKAGQHVRAKELAEECLKRYRRRHGDNHVDTVTALMNLSTDLRHLGDLDQSLELAQRSHDQFKEIRGARHPYTLIAGLNLAVIHRLRGDLQRALEIDRAAYEDLLNVFDADHPSALVAATNLASDLAALGDVERAKAMDEDTMARCRRVLGPEHPSTLAVALNLAIDMDTLGDHTGASTLHRQTVASFRKVLGDDHPATIAAAQYTRANCDTDTMQL</sequence>